<proteinExistence type="predicted"/>
<reference evidence="3 4" key="1">
    <citation type="submission" date="2016-09" db="EMBL/GenBank/DDBJ databases">
        <authorList>
            <person name="Capua I."/>
            <person name="De Benedictis P."/>
            <person name="Joannis T."/>
            <person name="Lombin L.H."/>
            <person name="Cattoli G."/>
        </authorList>
    </citation>
    <scope>NUCLEOTIDE SEQUENCE [LARGE SCALE GENOMIC DNA]</scope>
    <source>
        <strain evidence="3 4">IMI 309357</strain>
    </source>
</reference>
<evidence type="ECO:0000313" key="4">
    <source>
        <dbReference type="Proteomes" id="UP000176998"/>
    </source>
</evidence>
<evidence type="ECO:0000313" key="3">
    <source>
        <dbReference type="EMBL" id="OHE95114.1"/>
    </source>
</evidence>
<keyword evidence="2" id="KW-0472">Membrane</keyword>
<comment type="caution">
    <text evidence="3">The sequence shown here is derived from an EMBL/GenBank/DDBJ whole genome shotgun (WGS) entry which is preliminary data.</text>
</comment>
<name>A0A1G4B143_9PEZI</name>
<gene>
    <name evidence="3" type="ORF">CORC01_09638</name>
</gene>
<dbReference type="OrthoDB" id="3596450at2759"/>
<dbReference type="RefSeq" id="XP_022472276.1">
    <property type="nucleotide sequence ID" value="XM_022621267.1"/>
</dbReference>
<evidence type="ECO:0000256" key="2">
    <source>
        <dbReference type="SAM" id="Phobius"/>
    </source>
</evidence>
<keyword evidence="2" id="KW-0812">Transmembrane</keyword>
<keyword evidence="2" id="KW-1133">Transmembrane helix</keyword>
<evidence type="ECO:0000256" key="1">
    <source>
        <dbReference type="SAM" id="MobiDB-lite"/>
    </source>
</evidence>
<organism evidence="3 4">
    <name type="scientific">Colletotrichum orchidophilum</name>
    <dbReference type="NCBI Taxonomy" id="1209926"/>
    <lineage>
        <taxon>Eukaryota</taxon>
        <taxon>Fungi</taxon>
        <taxon>Dikarya</taxon>
        <taxon>Ascomycota</taxon>
        <taxon>Pezizomycotina</taxon>
        <taxon>Sordariomycetes</taxon>
        <taxon>Hypocreomycetidae</taxon>
        <taxon>Glomerellales</taxon>
        <taxon>Glomerellaceae</taxon>
        <taxon>Colletotrichum</taxon>
    </lineage>
</organism>
<feature type="region of interest" description="Disordered" evidence="1">
    <location>
        <begin position="59"/>
        <end position="79"/>
    </location>
</feature>
<sequence>MRPRQGRKYVLAKPIFTAGERRPWMESDPSTFLIDAGLWSACKESRYVVAKHYASLMGPPKGQTSRAADDSITKSTSGSSILPHQDLNIFQVAPDQRIAVGEALAALRPFFQNNISRQLHIAFEYDDTWKIHGGDSTEAMKMQPGPRACFINLLERTLCGLLSAKLYLIDYSAERDTVDAPVLFSAGGYELSELDRSPTGVMRTRFGISRWFVEQLAILGAMHWLFAAPMWTPGSLSSPLGDYLAITTSVVVLKCFEKKNSVD</sequence>
<accession>A0A1G4B143</accession>
<keyword evidence="4" id="KW-1185">Reference proteome</keyword>
<protein>
    <submittedName>
        <fullName evidence="3">Uncharacterized protein</fullName>
    </submittedName>
</protein>
<dbReference type="Proteomes" id="UP000176998">
    <property type="component" value="Unassembled WGS sequence"/>
</dbReference>
<feature type="transmembrane region" description="Helical" evidence="2">
    <location>
        <begin position="211"/>
        <end position="231"/>
    </location>
</feature>
<dbReference type="EMBL" id="MJBS01000088">
    <property type="protein sequence ID" value="OHE95114.1"/>
    <property type="molecule type" value="Genomic_DNA"/>
</dbReference>
<dbReference type="AlphaFoldDB" id="A0A1G4B143"/>
<dbReference type="GeneID" id="34562777"/>